<dbReference type="InterPro" id="IPR011527">
    <property type="entry name" value="ABC1_TM_dom"/>
</dbReference>
<accession>A0A426U3P6</accession>
<evidence type="ECO:0000313" key="11">
    <source>
        <dbReference type="EMBL" id="RRR74479.1"/>
    </source>
</evidence>
<feature type="region of interest" description="Disordered" evidence="7">
    <location>
        <begin position="930"/>
        <end position="998"/>
    </location>
</feature>
<evidence type="ECO:0000259" key="9">
    <source>
        <dbReference type="PROSITE" id="PS50893"/>
    </source>
</evidence>
<evidence type="ECO:0000256" key="8">
    <source>
        <dbReference type="SAM" id="Phobius"/>
    </source>
</evidence>
<dbReference type="PROSITE" id="PS50929">
    <property type="entry name" value="ABC_TM1F"/>
    <property type="match status" value="1"/>
</dbReference>
<dbReference type="InterPro" id="IPR027417">
    <property type="entry name" value="P-loop_NTPase"/>
</dbReference>
<dbReference type="InterPro" id="IPR003439">
    <property type="entry name" value="ABC_transporter-like_ATP-bd"/>
</dbReference>
<reference evidence="11 12" key="1">
    <citation type="submission" date="2018-12" db="EMBL/GenBank/DDBJ databases">
        <title>Genome Sequence of Candidatus Viridilinea halotolerans isolated from saline sulfide-rich spring.</title>
        <authorList>
            <person name="Grouzdev D.S."/>
            <person name="Burganskaya E.I."/>
            <person name="Krutkina M.S."/>
            <person name="Sukhacheva M.V."/>
            <person name="Gorlenko V.M."/>
        </authorList>
    </citation>
    <scope>NUCLEOTIDE SEQUENCE [LARGE SCALE GENOMIC DNA]</scope>
    <source>
        <strain evidence="11">Chok-6</strain>
    </source>
</reference>
<dbReference type="Gene3D" id="3.40.50.300">
    <property type="entry name" value="P-loop containing nucleotide triphosphate hydrolases"/>
    <property type="match status" value="2"/>
</dbReference>
<dbReference type="GO" id="GO:0034040">
    <property type="term" value="F:ATPase-coupled lipid transmembrane transporter activity"/>
    <property type="evidence" value="ECO:0007669"/>
    <property type="project" value="TreeGrafter"/>
</dbReference>
<feature type="transmembrane region" description="Helical" evidence="8">
    <location>
        <begin position="1184"/>
        <end position="1206"/>
    </location>
</feature>
<evidence type="ECO:0000256" key="6">
    <source>
        <dbReference type="ARBA" id="ARBA00023136"/>
    </source>
</evidence>
<dbReference type="PANTHER" id="PTHR24221">
    <property type="entry name" value="ATP-BINDING CASSETTE SUB-FAMILY B"/>
    <property type="match status" value="1"/>
</dbReference>
<evidence type="ECO:0000256" key="2">
    <source>
        <dbReference type="ARBA" id="ARBA00022692"/>
    </source>
</evidence>
<feature type="transmembrane region" description="Helical" evidence="8">
    <location>
        <begin position="341"/>
        <end position="365"/>
    </location>
</feature>
<evidence type="ECO:0000259" key="10">
    <source>
        <dbReference type="PROSITE" id="PS50929"/>
    </source>
</evidence>
<keyword evidence="3" id="KW-0547">Nucleotide-binding</keyword>
<evidence type="ECO:0000256" key="3">
    <source>
        <dbReference type="ARBA" id="ARBA00022741"/>
    </source>
</evidence>
<keyword evidence="5 8" id="KW-1133">Transmembrane helix</keyword>
<organism evidence="11 12">
    <name type="scientific">Candidatus Viridilinea halotolerans</name>
    <dbReference type="NCBI Taxonomy" id="2491704"/>
    <lineage>
        <taxon>Bacteria</taxon>
        <taxon>Bacillati</taxon>
        <taxon>Chloroflexota</taxon>
        <taxon>Chloroflexia</taxon>
        <taxon>Chloroflexales</taxon>
        <taxon>Chloroflexineae</taxon>
        <taxon>Oscillochloridaceae</taxon>
        <taxon>Candidatus Viridilinea</taxon>
    </lineage>
</organism>
<evidence type="ECO:0000256" key="4">
    <source>
        <dbReference type="ARBA" id="ARBA00022840"/>
    </source>
</evidence>
<evidence type="ECO:0000256" key="7">
    <source>
        <dbReference type="SAM" id="MobiDB-lite"/>
    </source>
</evidence>
<feature type="transmembrane region" description="Helical" evidence="8">
    <location>
        <begin position="442"/>
        <end position="462"/>
    </location>
</feature>
<keyword evidence="4 11" id="KW-0067">ATP-binding</keyword>
<dbReference type="SMART" id="SM00382">
    <property type="entry name" value="AAA"/>
    <property type="match status" value="2"/>
</dbReference>
<feature type="transmembrane region" description="Helical" evidence="8">
    <location>
        <begin position="303"/>
        <end position="329"/>
    </location>
</feature>
<dbReference type="GO" id="GO:0005886">
    <property type="term" value="C:plasma membrane"/>
    <property type="evidence" value="ECO:0007669"/>
    <property type="project" value="UniProtKB-SubCell"/>
</dbReference>
<feature type="region of interest" description="Disordered" evidence="7">
    <location>
        <begin position="597"/>
        <end position="631"/>
    </location>
</feature>
<dbReference type="Pfam" id="PF00664">
    <property type="entry name" value="ABC_membrane"/>
    <property type="match status" value="1"/>
</dbReference>
<dbReference type="SUPFAM" id="SSF90123">
    <property type="entry name" value="ABC transporter transmembrane region"/>
    <property type="match status" value="1"/>
</dbReference>
<keyword evidence="6 8" id="KW-0472">Membrane</keyword>
<evidence type="ECO:0000313" key="12">
    <source>
        <dbReference type="Proteomes" id="UP000280307"/>
    </source>
</evidence>
<dbReference type="PROSITE" id="PS00211">
    <property type="entry name" value="ABC_TRANSPORTER_1"/>
    <property type="match status" value="1"/>
</dbReference>
<dbReference type="Pfam" id="PF00005">
    <property type="entry name" value="ABC_tran"/>
    <property type="match status" value="2"/>
</dbReference>
<dbReference type="GO" id="GO:0005524">
    <property type="term" value="F:ATP binding"/>
    <property type="evidence" value="ECO:0007669"/>
    <property type="project" value="UniProtKB-KW"/>
</dbReference>
<dbReference type="PROSITE" id="PS50893">
    <property type="entry name" value="ABC_TRANSPORTER_2"/>
    <property type="match status" value="2"/>
</dbReference>
<dbReference type="Proteomes" id="UP000280307">
    <property type="component" value="Unassembled WGS sequence"/>
</dbReference>
<dbReference type="InterPro" id="IPR036640">
    <property type="entry name" value="ABC1_TM_sf"/>
</dbReference>
<evidence type="ECO:0000256" key="5">
    <source>
        <dbReference type="ARBA" id="ARBA00022989"/>
    </source>
</evidence>
<comment type="caution">
    <text evidence="11">The sequence shown here is derived from an EMBL/GenBank/DDBJ whole genome shotgun (WGS) entry which is preliminary data.</text>
</comment>
<sequence length="1688" mass="180399">MAGFGSRSLLVPCVVQCAAVDAVGAAAQALAAGFGLAASPLAVRGAASLCHAPDDDLTALGALLTPCGLVFGRVVLPVDCLAALAAQGPFVCATPPATDDPAALLLFWRRLGPLLHLLDTRAGRDWTLAAQLEDLVYETTYALPADRWLQQMAAMAGVFAERFARLTQETEGATEWLERVRQDAGWFPLATLDAALRFTERLVAAGSLEYGAESLAMLARLYIATLTAGPQGHGPIPADYWRVTLLPDQQAETLCCRGVALLHSVALAEAADDEALPRVSPPRQASSAQMLQSFWREQPARTALLAGGLALAAAGVVGQALILRGLVALGQMLPTVGERAAALGLVLGLVATLLLLELGLASLIARQGRLFDARLRLAFMTLLPRLGSASFGQFGTADLMERIHTVRDLHNVPELAGRMVRLGFQLLFTLVGIAFITPLGAALGLVQSLIVALVILAGSGLLRTYHRRLRERIADLQRLALDSLVGAQVVHAHLAAPALQVEHERLLARWTQRARMVARVELALALVVTSTSALAVAAIVLLTGWQGNGIHLPLLIFWSLQLGTLSEQLARLSAFVVGELSKGERYLALTELPLTPSEAKGDAPVGPHPLAPSPATWERGPGGEGHPSIAENPIAATPAAFSPSPTTWERGHEGEGHPALGVAISFADLAVSVAGQPILHAMTCQIAAGSHVALVGPSGAGKSTLLRLLLGQAEATQGAVLVDGRVLNEELLAWLRPQIAWVDPLVELWDRSLLANVTYGSGQDTLRRAINGVVGPLLEQLPQGMQSLLGERGRLIAGGQGQQVRFSRALQHPQPRLVLLDEPFRGLDGVQRRDLLAQARTCWPGATLICVTHDVAHTTDFARVLVLQDGRLVEDGAPATLATNPTSHYAALLQADETLASQHWMGEAAGWRRVALHAGALVEDAAKEREEAQKFTVPPPLSHNVGEACTERSRSGAGGEGHPSIAATPAASPPSPTTWERGPGGEGHAAPPDPMDLAWPTAQVPNMVAALAQRGFGITVTDTPLLLPQDERSVASQIGQLVTASGLEAEPFALQLASLDALLKRGCPAILQCSDGRWLALLRGGPWGAKLLLPTGTLQRLRLRELYALLGGEALDQAQRRALAQLEPLELSGRQGQFALRALLRDQLRDVTLAQGWSLRLAASAPLLAQMRRTGMLALSLRTVAYDLLLSLLAVASIAAAGVLALTQGASWLWLLGIALALFSFIPLSILREQDHFTFSLQMRVLLKRRWHAALVRLKPSDLQQYGSGQFLSWLLEAERLEAGVALRSILGSQVLALFACMLLFALGAAGGLLSLLLLVWLGVTAGLSWFAYRAYLAQRRCHIATSRQTLALLEGHQTRLMQENAATWHTLEDESLVRYLELARRDDRYRSLLSVLVPYGWLALAITALAPTLIAAPPSLFASGASLLGISWSFQLLNSLTPALLDLFRVAGAWRLLSPLEEAIAAEAPTAAASHVALPPPAAGQPILEARNLSFGYYGQRQPLINHCDLAIHRGERILLSGPVGSGKSTLAALLSRLRSEQTGLMLLHGLDQHTLAVATWRQQVLLVAQFHENQVFHGSFAFNLLMGRQWPPQAEDLQEAKALCHELGLGALLERMPHGLAQPIGTGGWELSHGERSRLFIARALLQRTPLLILDESLAAMDANTRHAVLTAICARTATVVLIVHQ</sequence>
<dbReference type="Gene3D" id="1.20.1560.10">
    <property type="entry name" value="ABC transporter type 1, transmembrane domain"/>
    <property type="match status" value="1"/>
</dbReference>
<dbReference type="SUPFAM" id="SSF52540">
    <property type="entry name" value="P-loop containing nucleoside triphosphate hydrolases"/>
    <property type="match status" value="2"/>
</dbReference>
<dbReference type="InterPro" id="IPR039421">
    <property type="entry name" value="Type_1_exporter"/>
</dbReference>
<dbReference type="PANTHER" id="PTHR24221:SF654">
    <property type="entry name" value="ATP-BINDING CASSETTE SUB-FAMILY B MEMBER 6"/>
    <property type="match status" value="1"/>
</dbReference>
<feature type="transmembrane region" description="Helical" evidence="8">
    <location>
        <begin position="522"/>
        <end position="542"/>
    </location>
</feature>
<proteinExistence type="predicted"/>
<feature type="transmembrane region" description="Helical" evidence="8">
    <location>
        <begin position="419"/>
        <end position="436"/>
    </location>
</feature>
<feature type="domain" description="ABC transmembrane type-1" evidence="10">
    <location>
        <begin position="303"/>
        <end position="546"/>
    </location>
</feature>
<feature type="transmembrane region" description="Helical" evidence="8">
    <location>
        <begin position="1313"/>
        <end position="1333"/>
    </location>
</feature>
<gene>
    <name evidence="11" type="ORF">EI684_07065</name>
</gene>
<dbReference type="CDD" id="cd03228">
    <property type="entry name" value="ABCC_MRP_Like"/>
    <property type="match status" value="1"/>
</dbReference>
<evidence type="ECO:0000256" key="1">
    <source>
        <dbReference type="ARBA" id="ARBA00004651"/>
    </source>
</evidence>
<dbReference type="InterPro" id="IPR003593">
    <property type="entry name" value="AAA+_ATPase"/>
</dbReference>
<feature type="transmembrane region" description="Helical" evidence="8">
    <location>
        <begin position="1393"/>
        <end position="1415"/>
    </location>
</feature>
<dbReference type="InterPro" id="IPR017871">
    <property type="entry name" value="ABC_transporter-like_CS"/>
</dbReference>
<protein>
    <submittedName>
        <fullName evidence="11">ATP-binding cassette domain-containing protein</fullName>
    </submittedName>
</protein>
<feature type="transmembrane region" description="Helical" evidence="8">
    <location>
        <begin position="1212"/>
        <end position="1231"/>
    </location>
</feature>
<dbReference type="GO" id="GO:0016887">
    <property type="term" value="F:ATP hydrolysis activity"/>
    <property type="evidence" value="ECO:0007669"/>
    <property type="project" value="InterPro"/>
</dbReference>
<feature type="domain" description="ABC transporter" evidence="9">
    <location>
        <begin position="664"/>
        <end position="894"/>
    </location>
</feature>
<feature type="domain" description="ABC transporter" evidence="9">
    <location>
        <begin position="1489"/>
        <end position="1688"/>
    </location>
</feature>
<dbReference type="EMBL" id="RSAS01000271">
    <property type="protein sequence ID" value="RRR74479.1"/>
    <property type="molecule type" value="Genomic_DNA"/>
</dbReference>
<name>A0A426U3P6_9CHLR</name>
<dbReference type="GO" id="GO:0140359">
    <property type="term" value="F:ABC-type transporter activity"/>
    <property type="evidence" value="ECO:0007669"/>
    <property type="project" value="InterPro"/>
</dbReference>
<comment type="subcellular location">
    <subcellularLocation>
        <location evidence="1">Cell membrane</location>
        <topology evidence="1">Multi-pass membrane protein</topology>
    </subcellularLocation>
</comment>
<keyword evidence="2 8" id="KW-0812">Transmembrane</keyword>